<dbReference type="EMBL" id="KB201021">
    <property type="protein sequence ID" value="ESO99576.1"/>
    <property type="molecule type" value="Genomic_DNA"/>
</dbReference>
<gene>
    <name evidence="2" type="ORF">LOTGIDRAFT_238795</name>
</gene>
<name>V4B0G6_LOTGI</name>
<evidence type="ECO:0000313" key="2">
    <source>
        <dbReference type="EMBL" id="ESO99576.1"/>
    </source>
</evidence>
<keyword evidence="1" id="KW-0732">Signal</keyword>
<dbReference type="KEGG" id="lgi:LOTGIDRAFT_238795"/>
<proteinExistence type="predicted"/>
<dbReference type="GeneID" id="20250871"/>
<dbReference type="AlphaFoldDB" id="V4B0G6"/>
<organism evidence="2 3">
    <name type="scientific">Lottia gigantea</name>
    <name type="common">Giant owl limpet</name>
    <dbReference type="NCBI Taxonomy" id="225164"/>
    <lineage>
        <taxon>Eukaryota</taxon>
        <taxon>Metazoa</taxon>
        <taxon>Spiralia</taxon>
        <taxon>Lophotrochozoa</taxon>
        <taxon>Mollusca</taxon>
        <taxon>Gastropoda</taxon>
        <taxon>Patellogastropoda</taxon>
        <taxon>Lottioidea</taxon>
        <taxon>Lottiidae</taxon>
        <taxon>Lottia</taxon>
    </lineage>
</organism>
<dbReference type="CTD" id="20250871"/>
<protein>
    <recommendedName>
        <fullName evidence="4">SUEL-type lectin domain-containing protein</fullName>
    </recommendedName>
</protein>
<sequence length="228" mass="26411">MIRHILIHIGILAGFVWCSDLPYSDYLNCQQTISDDSCYSGNAVFKSWHRADINIYSNTENLCRFKTEYIHLIYCKNNHLRRCLPNARTKDMFKTADAEEKGFEHICSKPEAMNITCLKRSGQEIGDCQSEAKLGRLSINATFVEWKEYRCRSITATYECTQDSRLLKDCPESRSIYLEYSRITYPKACGDLSVSNGNCSLYRVHKPIVDRRTDMGDDNIRQHYNVDV</sequence>
<evidence type="ECO:0000313" key="3">
    <source>
        <dbReference type="Proteomes" id="UP000030746"/>
    </source>
</evidence>
<keyword evidence="3" id="KW-1185">Reference proteome</keyword>
<evidence type="ECO:0008006" key="4">
    <source>
        <dbReference type="Google" id="ProtNLM"/>
    </source>
</evidence>
<dbReference type="RefSeq" id="XP_009049736.1">
    <property type="nucleotide sequence ID" value="XM_009051488.1"/>
</dbReference>
<dbReference type="HOGENOM" id="CLU_1215969_0_0_1"/>
<feature type="chain" id="PRO_5004719132" description="SUEL-type lectin domain-containing protein" evidence="1">
    <location>
        <begin position="19"/>
        <end position="228"/>
    </location>
</feature>
<feature type="signal peptide" evidence="1">
    <location>
        <begin position="1"/>
        <end position="18"/>
    </location>
</feature>
<accession>V4B0G6</accession>
<reference evidence="2 3" key="1">
    <citation type="journal article" date="2013" name="Nature">
        <title>Insights into bilaterian evolution from three spiralian genomes.</title>
        <authorList>
            <person name="Simakov O."/>
            <person name="Marletaz F."/>
            <person name="Cho S.J."/>
            <person name="Edsinger-Gonzales E."/>
            <person name="Havlak P."/>
            <person name="Hellsten U."/>
            <person name="Kuo D.H."/>
            <person name="Larsson T."/>
            <person name="Lv J."/>
            <person name="Arendt D."/>
            <person name="Savage R."/>
            <person name="Osoegawa K."/>
            <person name="de Jong P."/>
            <person name="Grimwood J."/>
            <person name="Chapman J.A."/>
            <person name="Shapiro H."/>
            <person name="Aerts A."/>
            <person name="Otillar R.P."/>
            <person name="Terry A.Y."/>
            <person name="Boore J.L."/>
            <person name="Grigoriev I.V."/>
            <person name="Lindberg D.R."/>
            <person name="Seaver E.C."/>
            <person name="Weisblat D.A."/>
            <person name="Putnam N.H."/>
            <person name="Rokhsar D.S."/>
        </authorList>
    </citation>
    <scope>NUCLEOTIDE SEQUENCE [LARGE SCALE GENOMIC DNA]</scope>
</reference>
<dbReference type="Proteomes" id="UP000030746">
    <property type="component" value="Unassembled WGS sequence"/>
</dbReference>
<evidence type="ECO:0000256" key="1">
    <source>
        <dbReference type="SAM" id="SignalP"/>
    </source>
</evidence>